<dbReference type="VEuPathDB" id="AmoebaDB:DICPUDRAFT_153321"/>
<keyword evidence="1" id="KW-1133">Transmembrane helix</keyword>
<dbReference type="EMBL" id="GL871096">
    <property type="protein sequence ID" value="EGC34466.1"/>
    <property type="molecule type" value="Genomic_DNA"/>
</dbReference>
<organism evidence="2 3">
    <name type="scientific">Dictyostelium purpureum</name>
    <name type="common">Slime mold</name>
    <dbReference type="NCBI Taxonomy" id="5786"/>
    <lineage>
        <taxon>Eukaryota</taxon>
        <taxon>Amoebozoa</taxon>
        <taxon>Evosea</taxon>
        <taxon>Eumycetozoa</taxon>
        <taxon>Dictyostelia</taxon>
        <taxon>Dictyosteliales</taxon>
        <taxon>Dictyosteliaceae</taxon>
        <taxon>Dictyostelium</taxon>
    </lineage>
</organism>
<dbReference type="InParanoid" id="F0ZNL6"/>
<keyword evidence="1" id="KW-0472">Membrane</keyword>
<dbReference type="RefSeq" id="XP_003289001.1">
    <property type="nucleotide sequence ID" value="XM_003288953.1"/>
</dbReference>
<accession>F0ZNL6</accession>
<reference evidence="3" key="1">
    <citation type="journal article" date="2011" name="Genome Biol.">
        <title>Comparative genomics of the social amoebae Dictyostelium discoideum and Dictyostelium purpureum.</title>
        <authorList>
            <consortium name="US DOE Joint Genome Institute (JGI-PGF)"/>
            <person name="Sucgang R."/>
            <person name="Kuo A."/>
            <person name="Tian X."/>
            <person name="Salerno W."/>
            <person name="Parikh A."/>
            <person name="Feasley C.L."/>
            <person name="Dalin E."/>
            <person name="Tu H."/>
            <person name="Huang E."/>
            <person name="Barry K."/>
            <person name="Lindquist E."/>
            <person name="Shapiro H."/>
            <person name="Bruce D."/>
            <person name="Schmutz J."/>
            <person name="Salamov A."/>
            <person name="Fey P."/>
            <person name="Gaudet P."/>
            <person name="Anjard C."/>
            <person name="Babu M.M."/>
            <person name="Basu S."/>
            <person name="Bushmanova Y."/>
            <person name="van der Wel H."/>
            <person name="Katoh-Kurasawa M."/>
            <person name="Dinh C."/>
            <person name="Coutinho P.M."/>
            <person name="Saito T."/>
            <person name="Elias M."/>
            <person name="Schaap P."/>
            <person name="Kay R.R."/>
            <person name="Henrissat B."/>
            <person name="Eichinger L."/>
            <person name="Rivero F."/>
            <person name="Putnam N.H."/>
            <person name="West C.M."/>
            <person name="Loomis W.F."/>
            <person name="Chisholm R.L."/>
            <person name="Shaulsky G."/>
            <person name="Strassmann J.E."/>
            <person name="Queller D.C."/>
            <person name="Kuspa A."/>
            <person name="Grigoriev I.V."/>
        </authorList>
    </citation>
    <scope>NUCLEOTIDE SEQUENCE [LARGE SCALE GENOMIC DNA]</scope>
    <source>
        <strain evidence="3">QSDP1</strain>
    </source>
</reference>
<feature type="transmembrane region" description="Helical" evidence="1">
    <location>
        <begin position="44"/>
        <end position="66"/>
    </location>
</feature>
<sequence>MSYFSDHVSIDPDFSVLLDSSSASKDSQNSICSKKSNGLSAAKIAGIIIGSIAFVAIVIICIVYHIQKTKKQKLFISNMKLKMGDLNK</sequence>
<name>F0ZNL6_DICPU</name>
<keyword evidence="1" id="KW-0812">Transmembrane</keyword>
<evidence type="ECO:0000256" key="1">
    <source>
        <dbReference type="SAM" id="Phobius"/>
    </source>
</evidence>
<dbReference type="AlphaFoldDB" id="F0ZNL6"/>
<dbReference type="Proteomes" id="UP000001064">
    <property type="component" value="Unassembled WGS sequence"/>
</dbReference>
<evidence type="ECO:0000313" key="2">
    <source>
        <dbReference type="EMBL" id="EGC34466.1"/>
    </source>
</evidence>
<dbReference type="PANTHER" id="PTHR31378:SF47">
    <property type="entry name" value="EGF-LIKE DOMAIN-CONTAINING PROTEIN-RELATED"/>
    <property type="match status" value="1"/>
</dbReference>
<keyword evidence="3" id="KW-1185">Reference proteome</keyword>
<proteinExistence type="predicted"/>
<dbReference type="PANTHER" id="PTHR31378">
    <property type="entry name" value="EGF-LIKE DOMAIN-CONTAINING PROTEIN-RELATED-RELATED"/>
    <property type="match status" value="1"/>
</dbReference>
<dbReference type="KEGG" id="dpp:DICPUDRAFT_153321"/>
<dbReference type="GeneID" id="10499758"/>
<evidence type="ECO:0000313" key="3">
    <source>
        <dbReference type="Proteomes" id="UP000001064"/>
    </source>
</evidence>
<protein>
    <submittedName>
        <fullName evidence="2">Uncharacterized protein</fullName>
    </submittedName>
</protein>
<gene>
    <name evidence="2" type="ORF">DICPUDRAFT_153321</name>
</gene>